<dbReference type="UniPathway" id="UPA00148">
    <property type="reaction ID" value="UER00231"/>
</dbReference>
<dbReference type="GO" id="GO:0042242">
    <property type="term" value="F:cobyrinic acid a,c-diamide synthase activity"/>
    <property type="evidence" value="ECO:0007669"/>
    <property type="project" value="UniProtKB-UniRule"/>
</dbReference>
<evidence type="ECO:0000313" key="11">
    <source>
        <dbReference type="EMBL" id="PQA54923.1"/>
    </source>
</evidence>
<dbReference type="PANTHER" id="PTHR43873">
    <property type="entry name" value="COBYRINATE A,C-DIAMIDE SYNTHASE"/>
    <property type="match status" value="1"/>
</dbReference>
<dbReference type="EC" id="6.3.5.11" evidence="8"/>
<evidence type="ECO:0000259" key="9">
    <source>
        <dbReference type="Pfam" id="PF01656"/>
    </source>
</evidence>
<dbReference type="PANTHER" id="PTHR43873:SF1">
    <property type="entry name" value="COBYRINATE A,C-DIAMIDE SYNTHASE"/>
    <property type="match status" value="1"/>
</dbReference>
<sequence>MASHFLIAAPHSGSGKTTLTLGLLRALRHRGVTVQPFKCGPDYIDIQHHRTAAGRASINLDLFMASPEHLQTLYQTYRSGVDVAVTEGVMGLFDGADRMQASTASLAECLGIPIILVVHAKAMAYSAAPLLYGFRHFYAGIQIAGVLFNGVQTTSHFRFLEEACQDVGLPCLGYFPTHPDFTIPSRHLGLRTSSEIDYERIIEAIARKIPQTIDLDRLLALTKTDEEASLAQALSHRTACKVTIARDEAFSFQYHQNLAVLEALAEVQYVSPLRDTELPETDLLYLPGGYPELHAQALSANTTFRESVRAYCQNGGYAYAECGGLMYLGQQLTDVDGHSYPMAGVFPFSTSLQHAKLTLGYRQIHFQNTLLKGHEFHYSTLQEAEELSSLAPVRNARGVEVGTKIYRIQNTLASYVHLYWGDGPPWLTDLLRTLATSLYTHPHG</sequence>
<dbReference type="SUPFAM" id="SSF52540">
    <property type="entry name" value="P-loop containing nucleoside triphosphate hydrolases"/>
    <property type="match status" value="1"/>
</dbReference>
<evidence type="ECO:0000256" key="1">
    <source>
        <dbReference type="ARBA" id="ARBA00001946"/>
    </source>
</evidence>
<dbReference type="InterPro" id="IPR004484">
    <property type="entry name" value="CbiA/CobB_synth"/>
</dbReference>
<evidence type="ECO:0000313" key="12">
    <source>
        <dbReference type="Proteomes" id="UP000239590"/>
    </source>
</evidence>
<dbReference type="Proteomes" id="UP000239590">
    <property type="component" value="Unassembled WGS sequence"/>
</dbReference>
<dbReference type="GO" id="GO:0009236">
    <property type="term" value="P:cobalamin biosynthetic process"/>
    <property type="evidence" value="ECO:0007669"/>
    <property type="project" value="UniProtKB-UniRule"/>
</dbReference>
<dbReference type="HAMAP" id="MF_00027">
    <property type="entry name" value="CobB_CbiA"/>
    <property type="match status" value="1"/>
</dbReference>
<comment type="catalytic activity">
    <reaction evidence="8">
        <text>cob(II)yrinate + 2 L-glutamine + 2 ATP + 2 H2O = cob(II)yrinate a,c diamide + 2 L-glutamate + 2 ADP + 2 phosphate + 2 H(+)</text>
        <dbReference type="Rhea" id="RHEA:26289"/>
        <dbReference type="ChEBI" id="CHEBI:15377"/>
        <dbReference type="ChEBI" id="CHEBI:15378"/>
        <dbReference type="ChEBI" id="CHEBI:29985"/>
        <dbReference type="ChEBI" id="CHEBI:30616"/>
        <dbReference type="ChEBI" id="CHEBI:43474"/>
        <dbReference type="ChEBI" id="CHEBI:58359"/>
        <dbReference type="ChEBI" id="CHEBI:58537"/>
        <dbReference type="ChEBI" id="CHEBI:58894"/>
        <dbReference type="ChEBI" id="CHEBI:456216"/>
        <dbReference type="EC" id="6.3.5.11"/>
    </reaction>
</comment>
<evidence type="ECO:0000256" key="3">
    <source>
        <dbReference type="ARBA" id="ARBA00022598"/>
    </source>
</evidence>
<dbReference type="AlphaFoldDB" id="A0A2S7IGT9"/>
<dbReference type="Gene3D" id="3.40.50.880">
    <property type="match status" value="1"/>
</dbReference>
<dbReference type="OrthoDB" id="9764035at2"/>
<feature type="active site" description="Nucleophile" evidence="8">
    <location>
        <position position="322"/>
    </location>
</feature>
<dbReference type="InterPro" id="IPR002586">
    <property type="entry name" value="CobQ/CobB/MinD/ParA_Nub-bd_dom"/>
</dbReference>
<dbReference type="CDD" id="cd03130">
    <property type="entry name" value="GATase1_CobB"/>
    <property type="match status" value="1"/>
</dbReference>
<feature type="site" description="Increases nucleophilicity of active site Cys" evidence="8">
    <location>
        <position position="417"/>
    </location>
</feature>
<comment type="function">
    <text evidence="8">Catalyzes the ATP-dependent amidation of the two carboxylate groups at positions a and c of cobyrinate, using either L-glutamine or ammonia as the nitrogen source.</text>
</comment>
<accession>A0A2S7IGT9</accession>
<dbReference type="InterPro" id="IPR011698">
    <property type="entry name" value="GATase_3"/>
</dbReference>
<feature type="domain" description="CobB/CobQ-like glutamine amidotransferase" evidence="10">
    <location>
        <begin position="241"/>
        <end position="421"/>
    </location>
</feature>
<keyword evidence="6 8" id="KW-0460">Magnesium</keyword>
<evidence type="ECO:0000259" key="10">
    <source>
        <dbReference type="Pfam" id="PF07685"/>
    </source>
</evidence>
<keyword evidence="4 8" id="KW-0547">Nucleotide-binding</keyword>
<feature type="domain" description="CobQ/CobB/MinD/ParA nucleotide binding" evidence="9">
    <location>
        <begin position="6"/>
        <end position="187"/>
    </location>
</feature>
<evidence type="ECO:0000256" key="6">
    <source>
        <dbReference type="ARBA" id="ARBA00022842"/>
    </source>
</evidence>
<evidence type="ECO:0000256" key="7">
    <source>
        <dbReference type="ARBA" id="ARBA00022962"/>
    </source>
</evidence>
<comment type="caution">
    <text evidence="11">The sequence shown here is derived from an EMBL/GenBank/DDBJ whole genome shotgun (WGS) entry which is preliminary data.</text>
</comment>
<comment type="similarity">
    <text evidence="8">Belongs to the CobB/CbiA family.</text>
</comment>
<reference evidence="12" key="1">
    <citation type="submission" date="2018-02" db="EMBL/GenBank/DDBJ databases">
        <title>Genome sequencing of Solimonas sp. HR-BB.</title>
        <authorList>
            <person name="Lee Y."/>
            <person name="Jeon C.O."/>
        </authorList>
    </citation>
    <scope>NUCLEOTIDE SEQUENCE [LARGE SCALE GENOMIC DNA]</scope>
    <source>
        <strain evidence="12">HR-U</strain>
    </source>
</reference>
<evidence type="ECO:0000256" key="8">
    <source>
        <dbReference type="HAMAP-Rule" id="MF_00027"/>
    </source>
</evidence>
<evidence type="ECO:0000256" key="4">
    <source>
        <dbReference type="ARBA" id="ARBA00022741"/>
    </source>
</evidence>
<proteinExistence type="inferred from homology"/>
<dbReference type="PROSITE" id="PS51274">
    <property type="entry name" value="GATASE_COBBQ"/>
    <property type="match status" value="1"/>
</dbReference>
<dbReference type="EMBL" id="PTRA01000005">
    <property type="protein sequence ID" value="PQA54923.1"/>
    <property type="molecule type" value="Genomic_DNA"/>
</dbReference>
<dbReference type="RefSeq" id="WP_104715250.1">
    <property type="nucleotide sequence ID" value="NZ_PTRA01000005.1"/>
</dbReference>
<dbReference type="SUPFAM" id="SSF52317">
    <property type="entry name" value="Class I glutamine amidotransferase-like"/>
    <property type="match status" value="1"/>
</dbReference>
<keyword evidence="2 8" id="KW-0169">Cobalamin biosynthesis</keyword>
<keyword evidence="5 8" id="KW-0067">ATP-binding</keyword>
<dbReference type="InterPro" id="IPR029062">
    <property type="entry name" value="Class_I_gatase-like"/>
</dbReference>
<gene>
    <name evidence="8" type="primary">cbiA</name>
    <name evidence="11" type="ORF">C5O19_20450</name>
</gene>
<comment type="pathway">
    <text evidence="8">Cofactor biosynthesis; adenosylcobalamin biosynthesis; cob(II)yrinate a,c-diamide from sirohydrochlorin (anaerobic route): step 10/10.</text>
</comment>
<comment type="domain">
    <text evidence="8">Comprises of two domains. The C-terminal domain contains the binding site for glutamine and catalyzes the hydrolysis of this substrate to glutamate and ammonia. The N-terminal domain is anticipated to bind ATP and cobyrinate and catalyzes the ultimate synthesis of the diamide product. The ammonia produced via the glutaminase domain is probably translocated to the adjacent domain via a molecular tunnel, where it reacts with an activated intermediate.</text>
</comment>
<keyword evidence="7 8" id="KW-0315">Glutamine amidotransferase</keyword>
<dbReference type="NCBIfam" id="TIGR00379">
    <property type="entry name" value="cobB"/>
    <property type="match status" value="1"/>
</dbReference>
<comment type="miscellaneous">
    <text evidence="8">The a and c carboxylates of cobyrinate are activated for nucleophilic attack via formation of a phosphorylated intermediate by ATP. CbiA catalyzes first the amidation of the c-carboxylate, and then that of the a-carboxylate.</text>
</comment>
<dbReference type="Pfam" id="PF07685">
    <property type="entry name" value="GATase_3"/>
    <property type="match status" value="1"/>
</dbReference>
<dbReference type="NCBIfam" id="NF002204">
    <property type="entry name" value="PRK01077.1"/>
    <property type="match status" value="1"/>
</dbReference>
<evidence type="ECO:0000256" key="2">
    <source>
        <dbReference type="ARBA" id="ARBA00022573"/>
    </source>
</evidence>
<evidence type="ECO:0000256" key="5">
    <source>
        <dbReference type="ARBA" id="ARBA00022840"/>
    </source>
</evidence>
<name>A0A2S7IGT9_9BACT</name>
<keyword evidence="12" id="KW-1185">Reference proteome</keyword>
<dbReference type="Gene3D" id="3.40.50.300">
    <property type="entry name" value="P-loop containing nucleotide triphosphate hydrolases"/>
    <property type="match status" value="1"/>
</dbReference>
<dbReference type="InterPro" id="IPR027417">
    <property type="entry name" value="P-loop_NTPase"/>
</dbReference>
<organism evidence="11 12">
    <name type="scientific">Siphonobacter curvatus</name>
    <dbReference type="NCBI Taxonomy" id="2094562"/>
    <lineage>
        <taxon>Bacteria</taxon>
        <taxon>Pseudomonadati</taxon>
        <taxon>Bacteroidota</taxon>
        <taxon>Cytophagia</taxon>
        <taxon>Cytophagales</taxon>
        <taxon>Cytophagaceae</taxon>
        <taxon>Siphonobacter</taxon>
    </lineage>
</organism>
<protein>
    <recommendedName>
        <fullName evidence="8">Cobyrinate a,c-diamide synthase</fullName>
        <ecNumber evidence="8">6.3.5.11</ecNumber>
    </recommendedName>
    <alternativeName>
        <fullName evidence="8">Cobyrinic acid a,c-diamide synthetase</fullName>
    </alternativeName>
</protein>
<comment type="cofactor">
    <cofactor evidence="1 8">
        <name>Mg(2+)</name>
        <dbReference type="ChEBI" id="CHEBI:18420"/>
    </cofactor>
</comment>
<dbReference type="Pfam" id="PF01656">
    <property type="entry name" value="CbiA"/>
    <property type="match status" value="1"/>
</dbReference>
<dbReference type="CDD" id="cd05388">
    <property type="entry name" value="CobB_N"/>
    <property type="match status" value="1"/>
</dbReference>
<dbReference type="GO" id="GO:0005524">
    <property type="term" value="F:ATP binding"/>
    <property type="evidence" value="ECO:0007669"/>
    <property type="project" value="UniProtKB-UniRule"/>
</dbReference>
<keyword evidence="3 8" id="KW-0436">Ligase</keyword>